<proteinExistence type="inferred from homology"/>
<comment type="caution">
    <text evidence="10">The sequence shown here is derived from an EMBL/GenBank/DDBJ whole genome shotgun (WGS) entry which is preliminary data.</text>
</comment>
<name>A0AAW2PYY2_SESRA</name>
<protein>
    <recommendedName>
        <fullName evidence="4">CST complex subunit CTC1</fullName>
    </recommendedName>
</protein>
<dbReference type="GO" id="GO:0042162">
    <property type="term" value="F:telomeric DNA binding"/>
    <property type="evidence" value="ECO:0007669"/>
    <property type="project" value="TreeGrafter"/>
</dbReference>
<dbReference type="InterPro" id="IPR028262">
    <property type="entry name" value="CTC1_plant"/>
</dbReference>
<evidence type="ECO:0000256" key="1">
    <source>
        <dbReference type="ARBA" id="ARBA00004123"/>
    </source>
</evidence>
<dbReference type="GO" id="GO:0010833">
    <property type="term" value="P:telomere maintenance via telomere lengthening"/>
    <property type="evidence" value="ECO:0007669"/>
    <property type="project" value="TreeGrafter"/>
</dbReference>
<dbReference type="PANTHER" id="PTHR14865">
    <property type="entry name" value="CST COMPLEX SUBUNIT CTC1"/>
    <property type="match status" value="1"/>
</dbReference>
<accession>A0AAW2PYY2</accession>
<reference evidence="10" key="1">
    <citation type="submission" date="2020-06" db="EMBL/GenBank/DDBJ databases">
        <authorList>
            <person name="Li T."/>
            <person name="Hu X."/>
            <person name="Zhang T."/>
            <person name="Song X."/>
            <person name="Zhang H."/>
            <person name="Dai N."/>
            <person name="Sheng W."/>
            <person name="Hou X."/>
            <person name="Wei L."/>
        </authorList>
    </citation>
    <scope>NUCLEOTIDE SEQUENCE</scope>
    <source>
        <strain evidence="10">G02</strain>
        <tissue evidence="10">Leaf</tissue>
    </source>
</reference>
<reference evidence="10" key="2">
    <citation type="journal article" date="2024" name="Plant">
        <title>Genomic evolution and insights into agronomic trait innovations of Sesamum species.</title>
        <authorList>
            <person name="Miao H."/>
            <person name="Wang L."/>
            <person name="Qu L."/>
            <person name="Liu H."/>
            <person name="Sun Y."/>
            <person name="Le M."/>
            <person name="Wang Q."/>
            <person name="Wei S."/>
            <person name="Zheng Y."/>
            <person name="Lin W."/>
            <person name="Duan Y."/>
            <person name="Cao H."/>
            <person name="Xiong S."/>
            <person name="Wang X."/>
            <person name="Wei L."/>
            <person name="Li C."/>
            <person name="Ma Q."/>
            <person name="Ju M."/>
            <person name="Zhao R."/>
            <person name="Li G."/>
            <person name="Mu C."/>
            <person name="Tian Q."/>
            <person name="Mei H."/>
            <person name="Zhang T."/>
            <person name="Gao T."/>
            <person name="Zhang H."/>
        </authorList>
    </citation>
    <scope>NUCLEOTIDE SEQUENCE</scope>
    <source>
        <strain evidence="10">G02</strain>
    </source>
</reference>
<organism evidence="10">
    <name type="scientific">Sesamum radiatum</name>
    <name type="common">Black benniseed</name>
    <dbReference type="NCBI Taxonomy" id="300843"/>
    <lineage>
        <taxon>Eukaryota</taxon>
        <taxon>Viridiplantae</taxon>
        <taxon>Streptophyta</taxon>
        <taxon>Embryophyta</taxon>
        <taxon>Tracheophyta</taxon>
        <taxon>Spermatophyta</taxon>
        <taxon>Magnoliopsida</taxon>
        <taxon>eudicotyledons</taxon>
        <taxon>Gunneridae</taxon>
        <taxon>Pentapetalae</taxon>
        <taxon>asterids</taxon>
        <taxon>lamiids</taxon>
        <taxon>Lamiales</taxon>
        <taxon>Pedaliaceae</taxon>
        <taxon>Sesamum</taxon>
    </lineage>
</organism>
<sequence length="1352" mass="149276">MEEEGNLTISHLIQRACPLTAAAYSVPRSPISTLKPHKNPVGNHRQEASNRTSSDPTLQTLKPLNYPAFLVGTLALPSFANCNSPIKCSCFQFSDDSATICCDILDFDQKMIGQKIRILTWNFIPTCGNKGVKDGFLEIISWELVIACSGDVCSFSDSSSFCLSLGVCDVTDNSKTSSLIFGVVESISPVFVVPCVSGESGSRKISGFLLDVLVCQCKFCVSKFLSSELRDLTEEKVEDHSFTKRAIVYFSGLTSSWHPVISRFISNVILLTGLKQKLVFITKEEYKLMYVTTDEVSLHVTKLFKEQGLSGNTDIKGKGEVGSYTGVITGIYMQGMVVELDQDVILLLTDQHLIVPHCVRVGAIVTLENVHFVDPKFPWAKMLILGACCRTSVYVESFSPLETRCHLKSHSERTQTLLQKFINSLPFAARLWALLVVSCFRKKFAGILPEKAILGSKHKEGLAQEYASSHLPLSAFQSRHGVLVEFCRHDSCSVGKEEQYFHLRLKKSLSCGGRSYMQSIRRVMRTEAIGILVLGTLKAKDFMLIMEGIPPNMVDLDLTICPPLSCRSIFSNAQPLRTLKISIYLYHWPADDSRSHSLFFDWKGNSQELDSGKFHLLMLTHKYPIQQKFQGDGTKRSNMFAQARVLPWDLLVAGKDKDAVMNMVSAGNWKDLLETFTRQENHLTHKRCKIEQALSKASSYGLNDSGDGLNCQFSGSCSADRNLYIGDTCFPNQLLELPCLVASKGVNCHSLGMLCCTIEQAKIVSGCVLPRRKVLLEFSPDSFCTYEVLKIGRCYLVQHEEEDILCYPIGRVKVFISSSTKLWCLTFSSIESLQGSDDSDALQYCSIHTNRDEEISKGYQQLEVPCLTGNAIDNEIYTDVRVFVPSGALNLLENVIGKLDGASLESKESFEEESDIHGRGGSMVNASSQSSGSSWTGYCLPEGNLITLRGLVVALHDCSSEAFPAQSMPIPGEGYLPFLRGTGGVCVHVLVDNQMVRVFFDLKIQTYPIGLGGDVYATFHRVLLHSRQNRYMMTPVSFITINKTSLMNGHLTDEFNHAHGTVGLRSNTSQSTVPPVLISDALQLSELKPLQFRCRVVALYILVVQKATATAVSQSCGCSVLSAVEIPFAGFVMGTCSVLSVPHDDGSSSCCCWADSERAAALLRLESEEILLEETAETFGRSKAGRGQQYNSTVSHLDKILEQHGSIVVKNYGSIFDSSCQDLAFSVGSGRSISSSEQDLLRSLTAKAFLSTSWTIVGSLVDPEASSWLEQRLTELDMAVPPLPNVWATSVNRTDVLAEARDIIQIYVIKACQSAMLFKPCIFMKRNIYLWYQHSSLGGCSAFQLSEPLSIV</sequence>
<keyword evidence="6" id="KW-0779">Telomere</keyword>
<evidence type="ECO:0000256" key="8">
    <source>
        <dbReference type="ARBA" id="ARBA00023242"/>
    </source>
</evidence>
<dbReference type="EMBL" id="JACGWJ010000016">
    <property type="protein sequence ID" value="KAL0360789.1"/>
    <property type="molecule type" value="Genomic_DNA"/>
</dbReference>
<gene>
    <name evidence="10" type="ORF">Sradi_3763400</name>
</gene>
<dbReference type="GO" id="GO:1990879">
    <property type="term" value="C:CST complex"/>
    <property type="evidence" value="ECO:0007669"/>
    <property type="project" value="TreeGrafter"/>
</dbReference>
<evidence type="ECO:0000256" key="9">
    <source>
        <dbReference type="SAM" id="MobiDB-lite"/>
    </source>
</evidence>
<evidence type="ECO:0000256" key="2">
    <source>
        <dbReference type="ARBA" id="ARBA00004574"/>
    </source>
</evidence>
<evidence type="ECO:0000256" key="5">
    <source>
        <dbReference type="ARBA" id="ARBA00022454"/>
    </source>
</evidence>
<dbReference type="GO" id="GO:0003697">
    <property type="term" value="F:single-stranded DNA binding"/>
    <property type="evidence" value="ECO:0007669"/>
    <property type="project" value="TreeGrafter"/>
</dbReference>
<comment type="similarity">
    <text evidence="3">Belongs to the CTC1 family.</text>
</comment>
<evidence type="ECO:0000313" key="10">
    <source>
        <dbReference type="EMBL" id="KAL0360789.1"/>
    </source>
</evidence>
<evidence type="ECO:0000256" key="3">
    <source>
        <dbReference type="ARBA" id="ARBA00006332"/>
    </source>
</evidence>
<dbReference type="InterPro" id="IPR042617">
    <property type="entry name" value="CTC1-like"/>
</dbReference>
<dbReference type="GO" id="GO:0045740">
    <property type="term" value="P:positive regulation of DNA replication"/>
    <property type="evidence" value="ECO:0007669"/>
    <property type="project" value="TreeGrafter"/>
</dbReference>
<evidence type="ECO:0000256" key="7">
    <source>
        <dbReference type="ARBA" id="ARBA00023125"/>
    </source>
</evidence>
<keyword evidence="8" id="KW-0539">Nucleus</keyword>
<evidence type="ECO:0000256" key="4">
    <source>
        <dbReference type="ARBA" id="ARBA00016175"/>
    </source>
</evidence>
<feature type="compositionally biased region" description="Polar residues" evidence="9">
    <location>
        <begin position="49"/>
        <end position="59"/>
    </location>
</feature>
<comment type="subcellular location">
    <subcellularLocation>
        <location evidence="2">Chromosome</location>
        <location evidence="2">Telomere</location>
    </subcellularLocation>
    <subcellularLocation>
        <location evidence="1">Nucleus</location>
    </subcellularLocation>
</comment>
<dbReference type="Pfam" id="PF15491">
    <property type="entry name" value="CTC1_2"/>
    <property type="match status" value="1"/>
</dbReference>
<feature type="region of interest" description="Disordered" evidence="9">
    <location>
        <begin position="30"/>
        <end position="59"/>
    </location>
</feature>
<keyword evidence="5" id="KW-0158">Chromosome</keyword>
<keyword evidence="7" id="KW-0238">DNA-binding</keyword>
<dbReference type="PANTHER" id="PTHR14865:SF2">
    <property type="entry name" value="CST COMPLEX SUBUNIT CTC1"/>
    <property type="match status" value="1"/>
</dbReference>
<evidence type="ECO:0000256" key="6">
    <source>
        <dbReference type="ARBA" id="ARBA00022895"/>
    </source>
</evidence>